<proteinExistence type="predicted"/>
<gene>
    <name evidence="1" type="ORF">DSA09_17535</name>
</gene>
<reference evidence="1" key="1">
    <citation type="submission" date="2018-07" db="EMBL/GenBank/DDBJ databases">
        <authorList>
            <consortium name="PulseNet: The National Subtyping Network for Foodborne Disease Surveillance"/>
            <person name="Tarr C.L."/>
            <person name="Trees E."/>
            <person name="Katz L.S."/>
            <person name="Carleton-Romer H.A."/>
            <person name="Stroika S."/>
            <person name="Kucerova Z."/>
            <person name="Roache K.F."/>
            <person name="Sabol A.L."/>
            <person name="Besser J."/>
            <person name="Gerner-Smidt P."/>
        </authorList>
    </citation>
    <scope>NUCLEOTIDE SEQUENCE</scope>
    <source>
        <strain evidence="1">PNUSAS044948</strain>
    </source>
</reference>
<dbReference type="AlphaFoldDB" id="A0A5T8BE94"/>
<evidence type="ECO:0000313" key="1">
    <source>
        <dbReference type="EMBL" id="EBN4401865.1"/>
    </source>
</evidence>
<organism evidence="1">
    <name type="scientific">Salmonella enterica</name>
    <name type="common">Salmonella choleraesuis</name>
    <dbReference type="NCBI Taxonomy" id="28901"/>
    <lineage>
        <taxon>Bacteria</taxon>
        <taxon>Pseudomonadati</taxon>
        <taxon>Pseudomonadota</taxon>
        <taxon>Gammaproteobacteria</taxon>
        <taxon>Enterobacterales</taxon>
        <taxon>Enterobacteriaceae</taxon>
        <taxon>Salmonella</taxon>
    </lineage>
</organism>
<accession>A0A5T8BE94</accession>
<name>A0A5T8BE94_SALER</name>
<protein>
    <submittedName>
        <fullName evidence="1">Uncharacterized protein</fullName>
    </submittedName>
</protein>
<dbReference type="EMBL" id="AAGFSO010000012">
    <property type="protein sequence ID" value="EBN4401865.1"/>
    <property type="molecule type" value="Genomic_DNA"/>
</dbReference>
<sequence>MRKCSLIKFNNHRDIALHRLPFIKTSPAGVNFWNIPAAGGFAGGCQTGEALAKIYLRYLREDRESGGGSLQLIVADMCLSSGKNHQFNEYAAESLNGQMVGFLSVLDKWLRIAVMSNGDCLDDLDITALLRTANVGICAEPEVRGHHA</sequence>
<comment type="caution">
    <text evidence="1">The sequence shown here is derived from an EMBL/GenBank/DDBJ whole genome shotgun (WGS) entry which is preliminary data.</text>
</comment>